<keyword evidence="1" id="KW-0175">Coiled coil</keyword>
<evidence type="ECO:0000256" key="1">
    <source>
        <dbReference type="SAM" id="Coils"/>
    </source>
</evidence>
<evidence type="ECO:0008006" key="4">
    <source>
        <dbReference type="Google" id="ProtNLM"/>
    </source>
</evidence>
<dbReference type="Proteomes" id="UP001183226">
    <property type="component" value="Unassembled WGS sequence"/>
</dbReference>
<organism evidence="2 3">
    <name type="scientific">Streptomonospora wellingtoniae</name>
    <dbReference type="NCBI Taxonomy" id="3075544"/>
    <lineage>
        <taxon>Bacteria</taxon>
        <taxon>Bacillati</taxon>
        <taxon>Actinomycetota</taxon>
        <taxon>Actinomycetes</taxon>
        <taxon>Streptosporangiales</taxon>
        <taxon>Nocardiopsidaceae</taxon>
        <taxon>Streptomonospora</taxon>
    </lineage>
</organism>
<feature type="coiled-coil region" evidence="1">
    <location>
        <begin position="28"/>
        <end position="55"/>
    </location>
</feature>
<gene>
    <name evidence="2" type="ORF">RM446_04100</name>
</gene>
<name>A0ABU2KPU2_9ACTN</name>
<dbReference type="RefSeq" id="WP_311543728.1">
    <property type="nucleotide sequence ID" value="NZ_JAVREK010000003.1"/>
</dbReference>
<proteinExistence type="predicted"/>
<protein>
    <recommendedName>
        <fullName evidence="4">MarR family transcriptional regulator</fullName>
    </recommendedName>
</protein>
<dbReference type="EMBL" id="JAVREK010000003">
    <property type="protein sequence ID" value="MDT0301292.1"/>
    <property type="molecule type" value="Genomic_DNA"/>
</dbReference>
<keyword evidence="3" id="KW-1185">Reference proteome</keyword>
<evidence type="ECO:0000313" key="2">
    <source>
        <dbReference type="EMBL" id="MDT0301292.1"/>
    </source>
</evidence>
<sequence length="144" mass="15701">MARSMTGGQAQPLLEAIDARERALCREAEQARARIGELTAALAELDEAIAHLQITRTTLLSLAEDDGADPVAPPAVLPDHPAYQQIMDAFADLARPLRARDLCQSLDLPIVSKNVENTRSKLKRLVSRGLLVETEPGLFTQPRP</sequence>
<comment type="caution">
    <text evidence="2">The sequence shown here is derived from an EMBL/GenBank/DDBJ whole genome shotgun (WGS) entry which is preliminary data.</text>
</comment>
<evidence type="ECO:0000313" key="3">
    <source>
        <dbReference type="Proteomes" id="UP001183226"/>
    </source>
</evidence>
<accession>A0ABU2KPU2</accession>
<reference evidence="3" key="1">
    <citation type="submission" date="2023-07" db="EMBL/GenBank/DDBJ databases">
        <title>30 novel species of actinomycetes from the DSMZ collection.</title>
        <authorList>
            <person name="Nouioui I."/>
        </authorList>
    </citation>
    <scope>NUCLEOTIDE SEQUENCE [LARGE SCALE GENOMIC DNA]</scope>
    <source>
        <strain evidence="3">DSM 45055</strain>
    </source>
</reference>